<name>A0ACB9C3P1_ARCLA</name>
<dbReference type="EMBL" id="CM042051">
    <property type="protein sequence ID" value="KAI3728829.1"/>
    <property type="molecule type" value="Genomic_DNA"/>
</dbReference>
<organism evidence="1 2">
    <name type="scientific">Arctium lappa</name>
    <name type="common">Greater burdock</name>
    <name type="synonym">Lappa major</name>
    <dbReference type="NCBI Taxonomy" id="4217"/>
    <lineage>
        <taxon>Eukaryota</taxon>
        <taxon>Viridiplantae</taxon>
        <taxon>Streptophyta</taxon>
        <taxon>Embryophyta</taxon>
        <taxon>Tracheophyta</taxon>
        <taxon>Spermatophyta</taxon>
        <taxon>Magnoliopsida</taxon>
        <taxon>eudicotyledons</taxon>
        <taxon>Gunneridae</taxon>
        <taxon>Pentapetalae</taxon>
        <taxon>asterids</taxon>
        <taxon>campanulids</taxon>
        <taxon>Asterales</taxon>
        <taxon>Asteraceae</taxon>
        <taxon>Carduoideae</taxon>
        <taxon>Cardueae</taxon>
        <taxon>Arctiinae</taxon>
        <taxon>Arctium</taxon>
    </lineage>
</organism>
<keyword evidence="2" id="KW-1185">Reference proteome</keyword>
<evidence type="ECO:0000313" key="2">
    <source>
        <dbReference type="Proteomes" id="UP001055879"/>
    </source>
</evidence>
<reference evidence="1 2" key="2">
    <citation type="journal article" date="2022" name="Mol. Ecol. Resour.">
        <title>The genomes of chicory, endive, great burdock and yacon provide insights into Asteraceae paleo-polyploidization history and plant inulin production.</title>
        <authorList>
            <person name="Fan W."/>
            <person name="Wang S."/>
            <person name="Wang H."/>
            <person name="Wang A."/>
            <person name="Jiang F."/>
            <person name="Liu H."/>
            <person name="Zhao H."/>
            <person name="Xu D."/>
            <person name="Zhang Y."/>
        </authorList>
    </citation>
    <scope>NUCLEOTIDE SEQUENCE [LARGE SCALE GENOMIC DNA]</scope>
    <source>
        <strain evidence="2">cv. Niubang</strain>
    </source>
</reference>
<accession>A0ACB9C3P1</accession>
<comment type="caution">
    <text evidence="1">The sequence shown here is derived from an EMBL/GenBank/DDBJ whole genome shotgun (WGS) entry which is preliminary data.</text>
</comment>
<sequence length="385" mass="42752">MAGNLAVPKTLTRFSLSAKILNLQPFTGHDLINRSNIYNGTFNPESFFTSLLDRSTCRRHLNQIHSQIIVTGFQCNGFIVTKFIHVSSNVGEISYARQLFDEFPEPYVFLWNAIIRGYSKQNMFNEAITLYTRMQNVGVRPDCFTLPHVLKACGGAAAFEVGQAVHGQIFRGGFERDVFVQNGVVAVAYADIEDLAQGKSLHSCVIKMGLEFEPDLRIALTTLYAKCGSVMIAKSLFDEMEISNVIMWNAMISGFAKNGCCNKAITLFQTMLSKNLRPDSVTVCSAILACAQLGSLEEARKMGEYIDNSIPAKKIELFHVIVFMWSLGHHCYAGAESLAITKPKHKQTQVAKSRMMISSDTLAVSELFIFQLLGSTIGQRYFSSA</sequence>
<gene>
    <name evidence="1" type="ORF">L6452_17473</name>
</gene>
<protein>
    <submittedName>
        <fullName evidence="1">Uncharacterized protein</fullName>
    </submittedName>
</protein>
<proteinExistence type="predicted"/>
<reference evidence="2" key="1">
    <citation type="journal article" date="2022" name="Mol. Ecol. Resour.">
        <title>The genomes of chicory, endive, great burdock and yacon provide insights into Asteraceae palaeo-polyploidization history and plant inulin production.</title>
        <authorList>
            <person name="Fan W."/>
            <person name="Wang S."/>
            <person name="Wang H."/>
            <person name="Wang A."/>
            <person name="Jiang F."/>
            <person name="Liu H."/>
            <person name="Zhao H."/>
            <person name="Xu D."/>
            <person name="Zhang Y."/>
        </authorList>
    </citation>
    <scope>NUCLEOTIDE SEQUENCE [LARGE SCALE GENOMIC DNA]</scope>
    <source>
        <strain evidence="2">cv. Niubang</strain>
    </source>
</reference>
<dbReference type="Proteomes" id="UP001055879">
    <property type="component" value="Linkage Group LG05"/>
</dbReference>
<evidence type="ECO:0000313" key="1">
    <source>
        <dbReference type="EMBL" id="KAI3728829.1"/>
    </source>
</evidence>